<dbReference type="Pfam" id="PF08445">
    <property type="entry name" value="FR47"/>
    <property type="match status" value="1"/>
</dbReference>
<dbReference type="PANTHER" id="PTHR41368">
    <property type="entry name" value="PROTEIN YGHO"/>
    <property type="match status" value="1"/>
</dbReference>
<dbReference type="SUPFAM" id="SSF55729">
    <property type="entry name" value="Acyl-CoA N-acyltransferases (Nat)"/>
    <property type="match status" value="1"/>
</dbReference>
<reference evidence="2" key="1">
    <citation type="submission" date="2019-11" db="EMBL/GenBank/DDBJ databases">
        <title>Microbial mats filling the niche in hypersaline microbial mats.</title>
        <authorList>
            <person name="Wong H.L."/>
            <person name="Macleod F.I."/>
            <person name="White R.A. III"/>
            <person name="Burns B.P."/>
        </authorList>
    </citation>
    <scope>NUCLEOTIDE SEQUENCE</scope>
    <source>
        <strain evidence="2">Bin_327</strain>
    </source>
</reference>
<protein>
    <submittedName>
        <fullName evidence="2">GNAT family N-acetyltransferase</fullName>
    </submittedName>
</protein>
<dbReference type="AlphaFoldDB" id="A0A9D5K9V9"/>
<dbReference type="InterPro" id="IPR016181">
    <property type="entry name" value="Acyl_CoA_acyltransferase"/>
</dbReference>
<evidence type="ECO:0000259" key="1">
    <source>
        <dbReference type="PROSITE" id="PS51186"/>
    </source>
</evidence>
<organism evidence="2 3">
    <name type="scientific">candidate division WOR-3 bacterium</name>
    <dbReference type="NCBI Taxonomy" id="2052148"/>
    <lineage>
        <taxon>Bacteria</taxon>
        <taxon>Bacteria division WOR-3</taxon>
    </lineage>
</organism>
<proteinExistence type="predicted"/>
<gene>
    <name evidence="2" type="ORF">GF359_07030</name>
</gene>
<dbReference type="Proteomes" id="UP000630660">
    <property type="component" value="Unassembled WGS sequence"/>
</dbReference>
<accession>A0A9D5K9V9</accession>
<evidence type="ECO:0000313" key="2">
    <source>
        <dbReference type="EMBL" id="MBD3364952.1"/>
    </source>
</evidence>
<comment type="caution">
    <text evidence="2">The sequence shown here is derived from an EMBL/GenBank/DDBJ whole genome shotgun (WGS) entry which is preliminary data.</text>
</comment>
<name>A0A9D5K9V9_UNCW3</name>
<dbReference type="PROSITE" id="PS51186">
    <property type="entry name" value="GNAT"/>
    <property type="match status" value="1"/>
</dbReference>
<sequence length="135" mass="15147">MKKSAENYIKIIDPRFVKLVALDDKVAGFCIGIPDMTSGIRAAGGRLFPFGILKITRARKRSKRLDMIAGAIEPEHQGKGLDVLMTNAIYESAEKAGLLNIDSRLVLENNTKMRGVYEKLGGRVYKRYRLFSKEL</sequence>
<dbReference type="InterPro" id="IPR000182">
    <property type="entry name" value="GNAT_dom"/>
</dbReference>
<dbReference type="PANTHER" id="PTHR41368:SF1">
    <property type="entry name" value="PROTEIN YGHO"/>
    <property type="match status" value="1"/>
</dbReference>
<dbReference type="EMBL" id="WJKJ01000236">
    <property type="protein sequence ID" value="MBD3364952.1"/>
    <property type="molecule type" value="Genomic_DNA"/>
</dbReference>
<evidence type="ECO:0000313" key="3">
    <source>
        <dbReference type="Proteomes" id="UP000630660"/>
    </source>
</evidence>
<dbReference type="GO" id="GO:0016747">
    <property type="term" value="F:acyltransferase activity, transferring groups other than amino-acyl groups"/>
    <property type="evidence" value="ECO:0007669"/>
    <property type="project" value="InterPro"/>
</dbReference>
<dbReference type="Gene3D" id="3.40.630.30">
    <property type="match status" value="1"/>
</dbReference>
<feature type="domain" description="N-acetyltransferase" evidence="1">
    <location>
        <begin position="1"/>
        <end position="135"/>
    </location>
</feature>
<dbReference type="InterPro" id="IPR013653">
    <property type="entry name" value="GCN5-like_dom"/>
</dbReference>
<dbReference type="InterPro" id="IPR039968">
    <property type="entry name" value="BcerS-like"/>
</dbReference>